<name>A0A9W8IVC5_9AGAR</name>
<reference evidence="1" key="1">
    <citation type="submission" date="2022-06" db="EMBL/GenBank/DDBJ databases">
        <title>Genome Sequence of Candolleomyces eurysporus.</title>
        <authorList>
            <person name="Buettner E."/>
        </authorList>
    </citation>
    <scope>NUCLEOTIDE SEQUENCE</scope>
    <source>
        <strain evidence="1">VTCC 930004</strain>
    </source>
</reference>
<dbReference type="AlphaFoldDB" id="A0A9W8IVC5"/>
<dbReference type="Proteomes" id="UP001140091">
    <property type="component" value="Unassembled WGS sequence"/>
</dbReference>
<proteinExistence type="predicted"/>
<dbReference type="OrthoDB" id="3054030at2759"/>
<evidence type="ECO:0000313" key="2">
    <source>
        <dbReference type="Proteomes" id="UP001140091"/>
    </source>
</evidence>
<evidence type="ECO:0000313" key="1">
    <source>
        <dbReference type="EMBL" id="KAJ2924011.1"/>
    </source>
</evidence>
<sequence length="461" mass="51313">MQRLVDRMVSLDIVYVNWPSDAYQEQPISDKMLATVCKSVEEFLETVISKGCTTLEFGGFNVFASKYKLKKNPAITAAEIPRPPAAERLSIWESARGYLPSRHARVASDVSLSEEGNYSRNSKSSRFSISTPWISLTPSSKLSQVTKVETFCAYSAGIFRPPFSQWTFALLKASAVAVMDLSFKDIPDNGVESKLILDRLAEAVPDVTTIHLYQARPGLMKDVVPWLGRFQQLRVVRIDPACFSAGNKIDDLELQALRSLPHIRQILSSSSFLCAYLASCRSTGGGSLPKTLKAMIMKHKWTSSTGSAVSAFIKDVERLHNAILEASPEPGAQYLILHIQLYFDSFALSAEALGCIWNRFDSGIPHPASDAKESLKTLPCFRPTNSRPRLCLELILTATADEIQEGVVDKEVIAFCRMFPTLREIMFCPIGILGPEFPLREERLDKLKSVCPELRLASLYF</sequence>
<feature type="non-terminal residue" evidence="1">
    <location>
        <position position="461"/>
    </location>
</feature>
<protein>
    <submittedName>
        <fullName evidence="1">Uncharacterized protein</fullName>
    </submittedName>
</protein>
<comment type="caution">
    <text evidence="1">The sequence shown here is derived from an EMBL/GenBank/DDBJ whole genome shotgun (WGS) entry which is preliminary data.</text>
</comment>
<keyword evidence="2" id="KW-1185">Reference proteome</keyword>
<organism evidence="1 2">
    <name type="scientific">Candolleomyces eurysporus</name>
    <dbReference type="NCBI Taxonomy" id="2828524"/>
    <lineage>
        <taxon>Eukaryota</taxon>
        <taxon>Fungi</taxon>
        <taxon>Dikarya</taxon>
        <taxon>Basidiomycota</taxon>
        <taxon>Agaricomycotina</taxon>
        <taxon>Agaricomycetes</taxon>
        <taxon>Agaricomycetidae</taxon>
        <taxon>Agaricales</taxon>
        <taxon>Agaricineae</taxon>
        <taxon>Psathyrellaceae</taxon>
        <taxon>Candolleomyces</taxon>
    </lineage>
</organism>
<dbReference type="EMBL" id="JANBPK010001256">
    <property type="protein sequence ID" value="KAJ2924011.1"/>
    <property type="molecule type" value="Genomic_DNA"/>
</dbReference>
<accession>A0A9W8IVC5</accession>
<gene>
    <name evidence="1" type="ORF">H1R20_g13087</name>
</gene>